<dbReference type="EMBL" id="AAXF02000053">
    <property type="protein sequence ID" value="EDO10095.1"/>
    <property type="molecule type" value="Genomic_DNA"/>
</dbReference>
<proteinExistence type="predicted"/>
<gene>
    <name evidence="1" type="ORF">BACOVA_04476</name>
</gene>
<dbReference type="Proteomes" id="UP000005475">
    <property type="component" value="Unassembled WGS sequence"/>
</dbReference>
<sequence length="48" mass="5918">MVWELHQKTINPIPFQLPEKRAKLQIHLYIKTFTYDTNIKIKKIYFNL</sequence>
<evidence type="ECO:0000313" key="2">
    <source>
        <dbReference type="Proteomes" id="UP000005475"/>
    </source>
</evidence>
<name>A0AAN3A6F7_BACO1</name>
<accession>A0AAN3A6F7</accession>
<organism evidence="1 2">
    <name type="scientific">Bacteroides ovatus (strain ATCC 8483 / DSM 1896 / JCM 5824 / BCRC 10623 / CCUG 4943 / NCTC 11153)</name>
    <dbReference type="NCBI Taxonomy" id="411476"/>
    <lineage>
        <taxon>Bacteria</taxon>
        <taxon>Pseudomonadati</taxon>
        <taxon>Bacteroidota</taxon>
        <taxon>Bacteroidia</taxon>
        <taxon>Bacteroidales</taxon>
        <taxon>Bacteroidaceae</taxon>
        <taxon>Bacteroides</taxon>
    </lineage>
</organism>
<reference evidence="2" key="2">
    <citation type="submission" date="2007-04" db="EMBL/GenBank/DDBJ databases">
        <title>Draft genome sequence of Bacteroides ovatus (ATCC 8483).</title>
        <authorList>
            <person name="Sudarsanam P."/>
            <person name="Ley R."/>
            <person name="Guruge J."/>
            <person name="Turnbaugh P.J."/>
            <person name="Mahowald M."/>
            <person name="Liep D."/>
            <person name="Gordon J."/>
        </authorList>
    </citation>
    <scope>NUCLEOTIDE SEQUENCE [LARGE SCALE GENOMIC DNA]</scope>
    <source>
        <strain evidence="2">ATCC 8483 / DSM 1896 / JCM 5824 / BCRC 10623 / CCUG 4943 / NCTC 11153</strain>
    </source>
</reference>
<dbReference type="AlphaFoldDB" id="A0AAN3A6F7"/>
<reference evidence="1 2" key="1">
    <citation type="submission" date="2007-03" db="EMBL/GenBank/DDBJ databases">
        <authorList>
            <person name="Fulton L."/>
            <person name="Clifton S."/>
            <person name="Fulton B."/>
            <person name="Xu J."/>
            <person name="Minx P."/>
            <person name="Pepin K.H."/>
            <person name="Johnson M."/>
            <person name="Thiruvilangam P."/>
            <person name="Bhonagiri V."/>
            <person name="Nash W.E."/>
            <person name="Mardis E.R."/>
            <person name="Wilson R.K."/>
        </authorList>
    </citation>
    <scope>NUCLEOTIDE SEQUENCE [LARGE SCALE GENOMIC DNA]</scope>
    <source>
        <strain evidence="2">ATCC 8483 / DSM 1896 / JCM 5824 / BCRC 10623 / CCUG 4943 / NCTC 11153</strain>
    </source>
</reference>
<comment type="caution">
    <text evidence="1">The sequence shown here is derived from an EMBL/GenBank/DDBJ whole genome shotgun (WGS) entry which is preliminary data.</text>
</comment>
<protein>
    <submittedName>
        <fullName evidence="1">Uncharacterized protein</fullName>
    </submittedName>
</protein>
<evidence type="ECO:0000313" key="1">
    <source>
        <dbReference type="EMBL" id="EDO10095.1"/>
    </source>
</evidence>